<feature type="region of interest" description="Disordered" evidence="1">
    <location>
        <begin position="196"/>
        <end position="221"/>
    </location>
</feature>
<dbReference type="EMBL" id="JAACJO010000003">
    <property type="protein sequence ID" value="KAF5360918.1"/>
    <property type="molecule type" value="Genomic_DNA"/>
</dbReference>
<reference evidence="2 3" key="1">
    <citation type="journal article" date="2020" name="ISME J.">
        <title>Uncovering the hidden diversity of litter-decomposition mechanisms in mushroom-forming fungi.</title>
        <authorList>
            <person name="Floudas D."/>
            <person name="Bentzer J."/>
            <person name="Ahren D."/>
            <person name="Johansson T."/>
            <person name="Persson P."/>
            <person name="Tunlid A."/>
        </authorList>
    </citation>
    <scope>NUCLEOTIDE SEQUENCE [LARGE SCALE GENOMIC DNA]</scope>
    <source>
        <strain evidence="2 3">CBS 146.42</strain>
    </source>
</reference>
<feature type="region of interest" description="Disordered" evidence="1">
    <location>
        <begin position="234"/>
        <end position="273"/>
    </location>
</feature>
<dbReference type="InterPro" id="IPR008974">
    <property type="entry name" value="TRAF-like"/>
</dbReference>
<feature type="compositionally biased region" description="Polar residues" evidence="1">
    <location>
        <begin position="246"/>
        <end position="255"/>
    </location>
</feature>
<proteinExistence type="predicted"/>
<accession>A0A8H5G9M7</accession>
<dbReference type="SUPFAM" id="SSF49599">
    <property type="entry name" value="TRAF domain-like"/>
    <property type="match status" value="1"/>
</dbReference>
<dbReference type="Proteomes" id="UP000559027">
    <property type="component" value="Unassembled WGS sequence"/>
</dbReference>
<dbReference type="Gene3D" id="2.60.210.10">
    <property type="entry name" value="Apoptosis, Tumor Necrosis Factor Receptor Associated Protein 2, Chain A"/>
    <property type="match status" value="1"/>
</dbReference>
<feature type="region of interest" description="Disordered" evidence="1">
    <location>
        <begin position="341"/>
        <end position="370"/>
    </location>
</feature>
<name>A0A8H5G9M7_9AGAR</name>
<evidence type="ECO:0000313" key="3">
    <source>
        <dbReference type="Proteomes" id="UP000559027"/>
    </source>
</evidence>
<protein>
    <recommendedName>
        <fullName evidence="4">MATH domain-containing protein</fullName>
    </recommendedName>
</protein>
<evidence type="ECO:0008006" key="4">
    <source>
        <dbReference type="Google" id="ProtNLM"/>
    </source>
</evidence>
<dbReference type="Gene3D" id="3.30.710.10">
    <property type="entry name" value="Potassium Channel Kv1.1, Chain A"/>
    <property type="match status" value="1"/>
</dbReference>
<sequence length="510" mass="56999">MYDVLQPTAAEREAALRNSGKWVRDGIYKFCFELRNVEKNILHNLKEASNHSFSYKTANWGWAQFARRDAVYYQSISAKTQDAFVIVCTITSSPSPSSLLPPALNLSVPKPLVDTVGSLLDDPRYADVEFVILRRNESPRKARRIWASRKMLQRAEHFEDMLGSNFAEGAMDSNSLQTPRATNQVIAGSVIQSDGGAYNDDYLDSDDEDDDYFEPDENDDLASQADTSEADFTQVNAPHGDEPFQLTESTVQQDSRQVDDPMAGPQSDSNPTSLLLAPVAMSEPSAKSEVQGASPKAHSTVLIRGVAYNTYRALLYYLYTDNIVFAPLSSCFVSSRLVITSPSFPSSPRSEDTPPPTSSSRKPTYTDSATSRKEWIRDWMKHNPGRPAPCSAKAIYREADRLDLSDLKARAAQHIFKSLAVENIAYEVFSPFASTFEEIRKVEIDFFLKNWQEIRTSDAMKNVWHQIRIGRHPGFEEVWPAIAMNLEFKPDAPVTPTAAKSDAPTHAGRD</sequence>
<dbReference type="InterPro" id="IPR011333">
    <property type="entry name" value="SKP1/BTB/POZ_sf"/>
</dbReference>
<evidence type="ECO:0000256" key="1">
    <source>
        <dbReference type="SAM" id="MobiDB-lite"/>
    </source>
</evidence>
<evidence type="ECO:0000313" key="2">
    <source>
        <dbReference type="EMBL" id="KAF5360918.1"/>
    </source>
</evidence>
<feature type="compositionally biased region" description="Acidic residues" evidence="1">
    <location>
        <begin position="201"/>
        <end position="220"/>
    </location>
</feature>
<dbReference type="OrthoDB" id="6359816at2759"/>
<keyword evidence="3" id="KW-1185">Reference proteome</keyword>
<comment type="caution">
    <text evidence="2">The sequence shown here is derived from an EMBL/GenBank/DDBJ whole genome shotgun (WGS) entry which is preliminary data.</text>
</comment>
<gene>
    <name evidence="2" type="ORF">D9756_004791</name>
</gene>
<dbReference type="PANTHER" id="PTHR24413">
    <property type="entry name" value="SPECKLE-TYPE POZ PROTEIN"/>
    <property type="match status" value="1"/>
</dbReference>
<organism evidence="2 3">
    <name type="scientific">Leucocoprinus leucothites</name>
    <dbReference type="NCBI Taxonomy" id="201217"/>
    <lineage>
        <taxon>Eukaryota</taxon>
        <taxon>Fungi</taxon>
        <taxon>Dikarya</taxon>
        <taxon>Basidiomycota</taxon>
        <taxon>Agaricomycotina</taxon>
        <taxon>Agaricomycetes</taxon>
        <taxon>Agaricomycetidae</taxon>
        <taxon>Agaricales</taxon>
        <taxon>Agaricineae</taxon>
        <taxon>Agaricaceae</taxon>
        <taxon>Leucocoprinus</taxon>
    </lineage>
</organism>
<dbReference type="AlphaFoldDB" id="A0A8H5G9M7"/>